<accession>A0A3D8IST7</accession>
<keyword evidence="3" id="KW-1185">Reference proteome</keyword>
<proteinExistence type="predicted"/>
<dbReference type="EMBL" id="NXLT01000001">
    <property type="protein sequence ID" value="RDU68262.1"/>
    <property type="molecule type" value="Genomic_DNA"/>
</dbReference>
<name>A0A3D8IST7_9HELI</name>
<dbReference type="Proteomes" id="UP000256514">
    <property type="component" value="Unassembled WGS sequence"/>
</dbReference>
<evidence type="ECO:0000256" key="1">
    <source>
        <dbReference type="SAM" id="SignalP"/>
    </source>
</evidence>
<comment type="caution">
    <text evidence="2">The sequence shown here is derived from an EMBL/GenBank/DDBJ whole genome shotgun (WGS) entry which is preliminary data.</text>
</comment>
<gene>
    <name evidence="2" type="ORF">CQA54_00120</name>
</gene>
<protein>
    <recommendedName>
        <fullName evidence="4">Lipoprotein</fullName>
    </recommendedName>
</protein>
<evidence type="ECO:0008006" key="4">
    <source>
        <dbReference type="Google" id="ProtNLM"/>
    </source>
</evidence>
<sequence>MKKVKLLGLGLMTIAFVACNQGPSPKEIEITKCETPKYEVLFETSSISGTQDLYNAQDFKALLGKFMRDSQCFSFVQTPSQNTWKMEVTYKLITNATSQDFNIAKGQSEATLKSLVTLNLTQPKQSIKERANGELKLSKEHFFGAGKESAISKTEIERLLTDNIVFIIDDLRNK</sequence>
<dbReference type="RefSeq" id="WP_115570226.1">
    <property type="nucleotide sequence ID" value="NZ_NXLT01000001.1"/>
</dbReference>
<dbReference type="PROSITE" id="PS51257">
    <property type="entry name" value="PROKAR_LIPOPROTEIN"/>
    <property type="match status" value="1"/>
</dbReference>
<feature type="signal peptide" evidence="1">
    <location>
        <begin position="1"/>
        <end position="20"/>
    </location>
</feature>
<dbReference type="AlphaFoldDB" id="A0A3D8IST7"/>
<evidence type="ECO:0000313" key="2">
    <source>
        <dbReference type="EMBL" id="RDU68262.1"/>
    </source>
</evidence>
<keyword evidence="1" id="KW-0732">Signal</keyword>
<feature type="chain" id="PRO_5017574105" description="Lipoprotein" evidence="1">
    <location>
        <begin position="21"/>
        <end position="174"/>
    </location>
</feature>
<dbReference type="OrthoDB" id="5325850at2"/>
<organism evidence="2 3">
    <name type="scientific">Helicobacter equorum</name>
    <dbReference type="NCBI Taxonomy" id="361872"/>
    <lineage>
        <taxon>Bacteria</taxon>
        <taxon>Pseudomonadati</taxon>
        <taxon>Campylobacterota</taxon>
        <taxon>Epsilonproteobacteria</taxon>
        <taxon>Campylobacterales</taxon>
        <taxon>Helicobacteraceae</taxon>
        <taxon>Helicobacter</taxon>
    </lineage>
</organism>
<reference evidence="2 3" key="1">
    <citation type="submission" date="2018-04" db="EMBL/GenBank/DDBJ databases">
        <title>Novel Campyloabacter and Helicobacter Species and Strains.</title>
        <authorList>
            <person name="Mannion A.J."/>
            <person name="Shen Z."/>
            <person name="Fox J.G."/>
        </authorList>
    </citation>
    <scope>NUCLEOTIDE SEQUENCE [LARGE SCALE GENOMIC DNA]</scope>
    <source>
        <strain evidence="2 3">MIT 12-6600</strain>
    </source>
</reference>
<evidence type="ECO:0000313" key="3">
    <source>
        <dbReference type="Proteomes" id="UP000256514"/>
    </source>
</evidence>